<proteinExistence type="predicted"/>
<dbReference type="EnsemblPlants" id="AVESA.00010b.r2.4AG0638290.1">
    <property type="protein sequence ID" value="AVESA.00010b.r2.4AG0638290.1.CDS"/>
    <property type="gene ID" value="AVESA.00010b.r2.4AG0638290"/>
</dbReference>
<protein>
    <submittedName>
        <fullName evidence="1">Uncharacterized protein</fullName>
    </submittedName>
</protein>
<accession>A0ACD5WHW5</accession>
<evidence type="ECO:0000313" key="1">
    <source>
        <dbReference type="EnsemblPlants" id="AVESA.00010b.r2.4AG0638290.1.CDS"/>
    </source>
</evidence>
<dbReference type="Proteomes" id="UP001732700">
    <property type="component" value="Chromosome 4A"/>
</dbReference>
<evidence type="ECO:0000313" key="2">
    <source>
        <dbReference type="Proteomes" id="UP001732700"/>
    </source>
</evidence>
<reference evidence="1" key="2">
    <citation type="submission" date="2025-09" db="UniProtKB">
        <authorList>
            <consortium name="EnsemblPlants"/>
        </authorList>
    </citation>
    <scope>IDENTIFICATION</scope>
</reference>
<sequence>MADSAAALAPAPMTIDFLRARLLSERSVSRASKEHADQLAARVAELEEQVRAVTAQRLQAEREAAEVLAILESKGFCGSLSDALDDSASDNDDTNDEADEPRPRDAKTTGGDAHGEQTEEQEPLAAKSEADDDATSGTAALQQQQQQQGGLSWKGRSVSPRKARQLRQRHRRSYVYLLASEDPSPKYRMGQSCRKNKRKELSGRLVAPEEGGDAVLTESRKGQRDGSDYAGNGRAELDGEVGGDERSSGDGGSQYVMRYDMDGEMERVLEKQAELIGQYEAQERAQTDWEKKFSDNQSSPKKGDIVHAKSIGKTISIAKPPENASKEYAGHGLAQNAAISAHGSSSNSSTNRGQQGDANSDGYPTHKTNSATSGHKSSPSSDTLASSKVSDWSSSRFHDHADHQLDTRSCHNTTTGEIDVESVLQALQRARISLQQKLGRPLPPSEVTLALPAPGDEYRAEEGLYGDDGDSSCRGEHNGSSPSRREMLALPAPEDYHSCRDHGSASLSVSGADTSSLTEKRSGSSPPRQEVLALPGPCDGCVPGEGEDGVDMRIPVSSPGLFRLPTDSFPEDEMLSSRSNNGRGLGLTSIETAGHEAYRDDDGDAGFSAKRFYDPHASAPASGRCNVRPGSGFTIGGASLLSGIPGLPEELRRGRSSLGDADLFMQRACDYTVTNKWML</sequence>
<keyword evidence="2" id="KW-1185">Reference proteome</keyword>
<reference evidence="1" key="1">
    <citation type="submission" date="2021-05" db="EMBL/GenBank/DDBJ databases">
        <authorList>
            <person name="Scholz U."/>
            <person name="Mascher M."/>
            <person name="Fiebig A."/>
        </authorList>
    </citation>
    <scope>NUCLEOTIDE SEQUENCE [LARGE SCALE GENOMIC DNA]</scope>
</reference>
<organism evidence="1 2">
    <name type="scientific">Avena sativa</name>
    <name type="common">Oat</name>
    <dbReference type="NCBI Taxonomy" id="4498"/>
    <lineage>
        <taxon>Eukaryota</taxon>
        <taxon>Viridiplantae</taxon>
        <taxon>Streptophyta</taxon>
        <taxon>Embryophyta</taxon>
        <taxon>Tracheophyta</taxon>
        <taxon>Spermatophyta</taxon>
        <taxon>Magnoliopsida</taxon>
        <taxon>Liliopsida</taxon>
        <taxon>Poales</taxon>
        <taxon>Poaceae</taxon>
        <taxon>BOP clade</taxon>
        <taxon>Pooideae</taxon>
        <taxon>Poodae</taxon>
        <taxon>Poeae</taxon>
        <taxon>Poeae Chloroplast Group 1 (Aveneae type)</taxon>
        <taxon>Aveninae</taxon>
        <taxon>Avena</taxon>
    </lineage>
</organism>
<name>A0ACD5WHW5_AVESA</name>